<keyword evidence="2" id="KW-1185">Reference proteome</keyword>
<protein>
    <submittedName>
        <fullName evidence="1">Uncharacterized protein</fullName>
    </submittedName>
</protein>
<proteinExistence type="predicted"/>
<comment type="caution">
    <text evidence="1">The sequence shown here is derived from an EMBL/GenBank/DDBJ whole genome shotgun (WGS) entry which is preliminary data.</text>
</comment>
<dbReference type="EMBL" id="JAWDJW010000501">
    <property type="protein sequence ID" value="KAK3080574.1"/>
    <property type="molecule type" value="Genomic_DNA"/>
</dbReference>
<sequence>MSATDLVLATTSSEQFGPSSQPASSITSDAQISEATSSSDASLSLQATSSLEAMSSPETTSTPDAMSNSEFVPGADSASSLFMMYVSEDLSSLAMTSSSASTSSPSDIVSMSEPIASEFDSSRPETYYQSDPTAGLISSLDPESSSSNAGELSSTLPSITSSGTTPSMSDDAPTTEWLSSSLEAENISASATSARFPVSDISVYDATSCLESESAMRFESEQASGVPDASLTTLLYSSNFFSPDSYLPSLSAASSLIEPNPVPVTTAESASPIEAMAPSDASSLLSHSESSDHLPDLGPSSVVDTASEFASSSDLTLSLDAVSSYSEMPSVIPLSVTESSSSSSSSIVVFSSATSELLPSTMAPDTWPGLSTAPSLALQSTFFDDSPTNTAVSQMLTPSSVASFSTFENPTPLDITSSSSLGSLTALVSELEVSSSSSFGVLDSWPTAMSLHTSSEFSVLNAYPTSGS</sequence>
<dbReference type="Proteomes" id="UP001186974">
    <property type="component" value="Unassembled WGS sequence"/>
</dbReference>
<organism evidence="1 2">
    <name type="scientific">Coniosporium uncinatum</name>
    <dbReference type="NCBI Taxonomy" id="93489"/>
    <lineage>
        <taxon>Eukaryota</taxon>
        <taxon>Fungi</taxon>
        <taxon>Dikarya</taxon>
        <taxon>Ascomycota</taxon>
        <taxon>Pezizomycotina</taxon>
        <taxon>Dothideomycetes</taxon>
        <taxon>Dothideomycetes incertae sedis</taxon>
        <taxon>Coniosporium</taxon>
    </lineage>
</organism>
<name>A0ACC3DUZ7_9PEZI</name>
<evidence type="ECO:0000313" key="2">
    <source>
        <dbReference type="Proteomes" id="UP001186974"/>
    </source>
</evidence>
<accession>A0ACC3DUZ7</accession>
<gene>
    <name evidence="1" type="ORF">LTS18_000137</name>
</gene>
<evidence type="ECO:0000313" key="1">
    <source>
        <dbReference type="EMBL" id="KAK3080574.1"/>
    </source>
</evidence>
<reference evidence="1" key="1">
    <citation type="submission" date="2024-09" db="EMBL/GenBank/DDBJ databases">
        <title>Black Yeasts Isolated from many extreme environments.</title>
        <authorList>
            <person name="Coleine C."/>
            <person name="Stajich J.E."/>
            <person name="Selbmann L."/>
        </authorList>
    </citation>
    <scope>NUCLEOTIDE SEQUENCE</scope>
    <source>
        <strain evidence="1">CCFEE 5737</strain>
    </source>
</reference>